<evidence type="ECO:0000256" key="2">
    <source>
        <dbReference type="ARBA" id="ARBA00022741"/>
    </source>
</evidence>
<dbReference type="STRING" id="4846.A0A367JDN7"/>
<sequence>QVLGWGRTLPEKDIVGNKLSHLEDIISERLENSESARLDIWQVTMSSYPSGYARESGDNDRQDGHDIIEVTEPKEPNQKLVRKMSNYMSIGVQGYVGSGFEAHRAGNRLANMFVYAQESSKWVFWRRFPDLNQFIKNITQNGQVVLECPTPAERKQNTEKASDIPQMTNNPIDFVIQNIPHIWGREVDLWGEAESGLESVSNRSGPTDPEQWVPQRANDGKVEIMTIENMVSYFKKLANFRQHVSRLGQLNTPFDINFRPPEVHQKEVKKIKSSSNWEKAKALLKDKRRHKYEKSNTICIMCDGEFYEIKDPKSISFDCFAQIWTLGHKQDNINMGRLVRDEVNSRNDQ</sequence>
<dbReference type="AlphaFoldDB" id="A0A367JDN7"/>
<evidence type="ECO:0000313" key="7">
    <source>
        <dbReference type="Proteomes" id="UP000253551"/>
    </source>
</evidence>
<feature type="domain" description="Diacylglycerol kinase accessory" evidence="5">
    <location>
        <begin position="84"/>
        <end position="258"/>
    </location>
</feature>
<keyword evidence="1" id="KW-0808">Transferase</keyword>
<evidence type="ECO:0000256" key="4">
    <source>
        <dbReference type="ARBA" id="ARBA00022840"/>
    </source>
</evidence>
<dbReference type="Proteomes" id="UP000253551">
    <property type="component" value="Unassembled WGS sequence"/>
</dbReference>
<reference evidence="6 7" key="1">
    <citation type="journal article" date="2018" name="G3 (Bethesda)">
        <title>Phylogenetic and Phylogenomic Definition of Rhizopus Species.</title>
        <authorList>
            <person name="Gryganskyi A.P."/>
            <person name="Golan J."/>
            <person name="Dolatabadi S."/>
            <person name="Mondo S."/>
            <person name="Robb S."/>
            <person name="Idnurm A."/>
            <person name="Muszewska A."/>
            <person name="Steczkiewicz K."/>
            <person name="Masonjones S."/>
            <person name="Liao H.L."/>
            <person name="Gajdeczka M.T."/>
            <person name="Anike F."/>
            <person name="Vuek A."/>
            <person name="Anishchenko I.M."/>
            <person name="Voigt K."/>
            <person name="de Hoog G.S."/>
            <person name="Smith M.E."/>
            <person name="Heitman J."/>
            <person name="Vilgalys R."/>
            <person name="Stajich J.E."/>
        </authorList>
    </citation>
    <scope>NUCLEOTIDE SEQUENCE [LARGE SCALE GENOMIC DNA]</scope>
    <source>
        <strain evidence="6 7">LSU 92-RS-03</strain>
    </source>
</reference>
<dbReference type="GO" id="GO:0005524">
    <property type="term" value="F:ATP binding"/>
    <property type="evidence" value="ECO:0007669"/>
    <property type="project" value="UniProtKB-KW"/>
</dbReference>
<feature type="non-terminal residue" evidence="6">
    <location>
        <position position="349"/>
    </location>
</feature>
<keyword evidence="4" id="KW-0067">ATP-binding</keyword>
<feature type="non-terminal residue" evidence="6">
    <location>
        <position position="1"/>
    </location>
</feature>
<dbReference type="GO" id="GO:0007200">
    <property type="term" value="P:phospholipase C-activating G protein-coupled receptor signaling pathway"/>
    <property type="evidence" value="ECO:0007669"/>
    <property type="project" value="InterPro"/>
</dbReference>
<dbReference type="InterPro" id="IPR000756">
    <property type="entry name" value="Diacylglycerol_kin_accessory"/>
</dbReference>
<name>A0A367JDN7_RHIST</name>
<evidence type="ECO:0000313" key="6">
    <source>
        <dbReference type="EMBL" id="RCH88044.1"/>
    </source>
</evidence>
<dbReference type="PANTHER" id="PTHR11255:SF121">
    <property type="entry name" value="DIACYLGLYCEROL KINASE (ATP)"/>
    <property type="match status" value="1"/>
</dbReference>
<dbReference type="PANTHER" id="PTHR11255">
    <property type="entry name" value="DIACYLGLYCEROL KINASE"/>
    <property type="match status" value="1"/>
</dbReference>
<evidence type="ECO:0000259" key="5">
    <source>
        <dbReference type="Pfam" id="PF00609"/>
    </source>
</evidence>
<dbReference type="InterPro" id="IPR037607">
    <property type="entry name" value="DGK"/>
</dbReference>
<dbReference type="GO" id="GO:0004143">
    <property type="term" value="F:ATP-dependent diacylglycerol kinase activity"/>
    <property type="evidence" value="ECO:0007669"/>
    <property type="project" value="InterPro"/>
</dbReference>
<keyword evidence="3" id="KW-0418">Kinase</keyword>
<evidence type="ECO:0000256" key="3">
    <source>
        <dbReference type="ARBA" id="ARBA00022777"/>
    </source>
</evidence>
<dbReference type="Pfam" id="PF00609">
    <property type="entry name" value="DAGK_acc"/>
    <property type="match status" value="1"/>
</dbReference>
<accession>A0A367JDN7</accession>
<organism evidence="6 7">
    <name type="scientific">Rhizopus stolonifer</name>
    <name type="common">Rhizopus nigricans</name>
    <dbReference type="NCBI Taxonomy" id="4846"/>
    <lineage>
        <taxon>Eukaryota</taxon>
        <taxon>Fungi</taxon>
        <taxon>Fungi incertae sedis</taxon>
        <taxon>Mucoromycota</taxon>
        <taxon>Mucoromycotina</taxon>
        <taxon>Mucoromycetes</taxon>
        <taxon>Mucorales</taxon>
        <taxon>Mucorineae</taxon>
        <taxon>Rhizopodaceae</taxon>
        <taxon>Rhizopus</taxon>
    </lineage>
</organism>
<dbReference type="OrthoDB" id="242257at2759"/>
<evidence type="ECO:0000256" key="1">
    <source>
        <dbReference type="ARBA" id="ARBA00022679"/>
    </source>
</evidence>
<proteinExistence type="predicted"/>
<protein>
    <recommendedName>
        <fullName evidence="5">Diacylglycerol kinase accessory domain-containing protein</fullName>
    </recommendedName>
</protein>
<keyword evidence="7" id="KW-1185">Reference proteome</keyword>
<keyword evidence="2" id="KW-0547">Nucleotide-binding</keyword>
<comment type="caution">
    <text evidence="6">The sequence shown here is derived from an EMBL/GenBank/DDBJ whole genome shotgun (WGS) entry which is preliminary data.</text>
</comment>
<dbReference type="EMBL" id="PJQM01003598">
    <property type="protein sequence ID" value="RCH88044.1"/>
    <property type="molecule type" value="Genomic_DNA"/>
</dbReference>
<gene>
    <name evidence="6" type="ORF">CU098_009256</name>
</gene>
<dbReference type="GO" id="GO:0016020">
    <property type="term" value="C:membrane"/>
    <property type="evidence" value="ECO:0007669"/>
    <property type="project" value="TreeGrafter"/>
</dbReference>